<dbReference type="EMBL" id="KN818233">
    <property type="protein sequence ID" value="KIL66970.1"/>
    <property type="molecule type" value="Genomic_DNA"/>
</dbReference>
<evidence type="ECO:0000313" key="2">
    <source>
        <dbReference type="Proteomes" id="UP000054549"/>
    </source>
</evidence>
<proteinExistence type="predicted"/>
<dbReference type="InParanoid" id="A0A0C2SUA3"/>
<organism evidence="1 2">
    <name type="scientific">Amanita muscaria (strain Koide BX008)</name>
    <dbReference type="NCBI Taxonomy" id="946122"/>
    <lineage>
        <taxon>Eukaryota</taxon>
        <taxon>Fungi</taxon>
        <taxon>Dikarya</taxon>
        <taxon>Basidiomycota</taxon>
        <taxon>Agaricomycotina</taxon>
        <taxon>Agaricomycetes</taxon>
        <taxon>Agaricomycetidae</taxon>
        <taxon>Agaricales</taxon>
        <taxon>Pluteineae</taxon>
        <taxon>Amanitaceae</taxon>
        <taxon>Amanita</taxon>
    </lineage>
</organism>
<dbReference type="AlphaFoldDB" id="A0A0C2SUA3"/>
<reference evidence="1 2" key="1">
    <citation type="submission" date="2014-04" db="EMBL/GenBank/DDBJ databases">
        <title>Evolutionary Origins and Diversification of the Mycorrhizal Mutualists.</title>
        <authorList>
            <consortium name="DOE Joint Genome Institute"/>
            <consortium name="Mycorrhizal Genomics Consortium"/>
            <person name="Kohler A."/>
            <person name="Kuo A."/>
            <person name="Nagy L.G."/>
            <person name="Floudas D."/>
            <person name="Copeland A."/>
            <person name="Barry K.W."/>
            <person name="Cichocki N."/>
            <person name="Veneault-Fourrey C."/>
            <person name="LaButti K."/>
            <person name="Lindquist E.A."/>
            <person name="Lipzen A."/>
            <person name="Lundell T."/>
            <person name="Morin E."/>
            <person name="Murat C."/>
            <person name="Riley R."/>
            <person name="Ohm R."/>
            <person name="Sun H."/>
            <person name="Tunlid A."/>
            <person name="Henrissat B."/>
            <person name="Grigoriev I.V."/>
            <person name="Hibbett D.S."/>
            <person name="Martin F."/>
        </authorList>
    </citation>
    <scope>NUCLEOTIDE SEQUENCE [LARGE SCALE GENOMIC DNA]</scope>
    <source>
        <strain evidence="1 2">Koide BX008</strain>
    </source>
</reference>
<dbReference type="Proteomes" id="UP000054549">
    <property type="component" value="Unassembled WGS sequence"/>
</dbReference>
<accession>A0A0C2SUA3</accession>
<protein>
    <submittedName>
        <fullName evidence="1">Uncharacterized protein</fullName>
    </submittedName>
</protein>
<evidence type="ECO:0000313" key="1">
    <source>
        <dbReference type="EMBL" id="KIL66970.1"/>
    </source>
</evidence>
<name>A0A0C2SUA3_AMAMK</name>
<dbReference type="OrthoDB" id="3026977at2759"/>
<sequence>METPPPSLAPPRWVFNRIIAAGGDIGPRYEASLYGPTNSLLTSYFPIIREFMVKPQGKIRPEFVNDIDPNVRASFDSYHAEVLPRVFQGSELGVKIPDFIVVKATESKDNDKVLLLVEIKPADRLVQYAVEQLAGYLEAFANKFHQETEEPLFDVIYGLLVVGRQVQLLTLPINGELGLSGLLDVKSARLDAFLRTIAVNNW</sequence>
<dbReference type="HOGENOM" id="CLU_117254_0_0_1"/>
<keyword evidence="2" id="KW-1185">Reference proteome</keyword>
<gene>
    <name evidence="1" type="ORF">M378DRAFT_159909</name>
</gene>